<keyword evidence="1" id="KW-1133">Transmembrane helix</keyword>
<keyword evidence="1" id="KW-0812">Transmembrane</keyword>
<evidence type="ECO:0000313" key="2">
    <source>
        <dbReference type="EMBL" id="MFC5141984.1"/>
    </source>
</evidence>
<organism evidence="2 3">
    <name type="scientific">Actinomycetospora rhizophila</name>
    <dbReference type="NCBI Taxonomy" id="1416876"/>
    <lineage>
        <taxon>Bacteria</taxon>
        <taxon>Bacillati</taxon>
        <taxon>Actinomycetota</taxon>
        <taxon>Actinomycetes</taxon>
        <taxon>Pseudonocardiales</taxon>
        <taxon>Pseudonocardiaceae</taxon>
        <taxon>Actinomycetospora</taxon>
    </lineage>
</organism>
<evidence type="ECO:0008006" key="4">
    <source>
        <dbReference type="Google" id="ProtNLM"/>
    </source>
</evidence>
<name>A0ABV9ZND7_9PSEU</name>
<sequence length="456" mass="47379">MTSLTLVTLLVMAYGVVNRGGYGRALALGGATAAGAAVALGGVAMPTFYVTALGAAGALVLALLGIGGLRQSRREPLPPGVPLLVLMLAWSAVVTLLAPVFFSRMFVSTAKGRAQLLAGYVTPSNVAQILYLALGICVVVFLARSPYSRPELIGLLVFTTTILSFWRYLHGEVGVPFPEGLFDNSPTLAFIETAPGGEERFRGILSEPSSLAASCLITIAYGLSRAPRVQGWRRAGVLAVVAAAAYMGSISTSTTFVVAAAVVAALAVSSLLGSLLFRRARVTVTAAVMACVALMAAIWLLPAVVGYVSATVGDKVGTASYDERSMANTTAYDLFFDTYGYGVGLGSNRASSFLPGLLSTVGLVGTLLFAAAVAMLISKTASVPAYRPVLWALVTMLVLKLVAGPDLSDPSGVIWMSLGLLSHAAVRATPRQKDLAYRPPDVDFLPSVAPARQGAW</sequence>
<evidence type="ECO:0000256" key="1">
    <source>
        <dbReference type="SAM" id="Phobius"/>
    </source>
</evidence>
<feature type="transmembrane region" description="Helical" evidence="1">
    <location>
        <begin position="353"/>
        <end position="377"/>
    </location>
</feature>
<keyword evidence="3" id="KW-1185">Reference proteome</keyword>
<feature type="transmembrane region" description="Helical" evidence="1">
    <location>
        <begin position="48"/>
        <end position="69"/>
    </location>
</feature>
<dbReference type="Proteomes" id="UP001596175">
    <property type="component" value="Unassembled WGS sequence"/>
</dbReference>
<proteinExistence type="predicted"/>
<feature type="transmembrane region" description="Helical" evidence="1">
    <location>
        <begin position="257"/>
        <end position="277"/>
    </location>
</feature>
<feature type="transmembrane region" description="Helical" evidence="1">
    <location>
        <begin position="81"/>
        <end position="106"/>
    </location>
</feature>
<keyword evidence="1" id="KW-0472">Membrane</keyword>
<dbReference type="EMBL" id="JBHSKG010000019">
    <property type="protein sequence ID" value="MFC5141984.1"/>
    <property type="molecule type" value="Genomic_DNA"/>
</dbReference>
<protein>
    <recommendedName>
        <fullName evidence="4">O-antigen ligase-like membrane protein</fullName>
    </recommendedName>
</protein>
<dbReference type="RefSeq" id="WP_378024118.1">
    <property type="nucleotide sequence ID" value="NZ_JBHSKG010000019.1"/>
</dbReference>
<evidence type="ECO:0000313" key="3">
    <source>
        <dbReference type="Proteomes" id="UP001596175"/>
    </source>
</evidence>
<accession>A0ABV9ZND7</accession>
<gene>
    <name evidence="2" type="ORF">ACFPK1_27370</name>
</gene>
<reference evidence="3" key="1">
    <citation type="journal article" date="2019" name="Int. J. Syst. Evol. Microbiol.">
        <title>The Global Catalogue of Microorganisms (GCM) 10K type strain sequencing project: providing services to taxonomists for standard genome sequencing and annotation.</title>
        <authorList>
            <consortium name="The Broad Institute Genomics Platform"/>
            <consortium name="The Broad Institute Genome Sequencing Center for Infectious Disease"/>
            <person name="Wu L."/>
            <person name="Ma J."/>
        </authorList>
    </citation>
    <scope>NUCLEOTIDE SEQUENCE [LARGE SCALE GENOMIC DNA]</scope>
    <source>
        <strain evidence="3">XZYJ18</strain>
    </source>
</reference>
<comment type="caution">
    <text evidence="2">The sequence shown here is derived from an EMBL/GenBank/DDBJ whole genome shotgun (WGS) entry which is preliminary data.</text>
</comment>
<feature type="transmembrane region" description="Helical" evidence="1">
    <location>
        <begin position="126"/>
        <end position="143"/>
    </location>
</feature>
<feature type="transmembrane region" description="Helical" evidence="1">
    <location>
        <begin position="284"/>
        <end position="308"/>
    </location>
</feature>
<feature type="transmembrane region" description="Helical" evidence="1">
    <location>
        <begin position="152"/>
        <end position="169"/>
    </location>
</feature>